<keyword evidence="3" id="KW-1185">Reference proteome</keyword>
<evidence type="ECO:0000313" key="2">
    <source>
        <dbReference type="EMBL" id="SPJ83975.1"/>
    </source>
</evidence>
<dbReference type="EMBL" id="ONZP01000409">
    <property type="protein sequence ID" value="SPJ83975.1"/>
    <property type="molecule type" value="Genomic_DNA"/>
</dbReference>
<accession>A0AAE8MGM5</accession>
<organism evidence="2 3">
    <name type="scientific">Fusarium torulosum</name>
    <dbReference type="NCBI Taxonomy" id="33205"/>
    <lineage>
        <taxon>Eukaryota</taxon>
        <taxon>Fungi</taxon>
        <taxon>Dikarya</taxon>
        <taxon>Ascomycota</taxon>
        <taxon>Pezizomycotina</taxon>
        <taxon>Sordariomycetes</taxon>
        <taxon>Hypocreomycetidae</taxon>
        <taxon>Hypocreales</taxon>
        <taxon>Nectriaceae</taxon>
        <taxon>Fusarium</taxon>
    </lineage>
</organism>
<feature type="domain" description="Heterokaryon incompatibility" evidence="1">
    <location>
        <begin position="210"/>
        <end position="356"/>
    </location>
</feature>
<reference evidence="2" key="1">
    <citation type="submission" date="2018-03" db="EMBL/GenBank/DDBJ databases">
        <authorList>
            <person name="Guldener U."/>
        </authorList>
    </citation>
    <scope>NUCLEOTIDE SEQUENCE</scope>
</reference>
<dbReference type="AlphaFoldDB" id="A0AAE8MGM5"/>
<comment type="caution">
    <text evidence="2">The sequence shown here is derived from an EMBL/GenBank/DDBJ whole genome shotgun (WGS) entry which is preliminary data.</text>
</comment>
<name>A0AAE8MGM5_9HYPO</name>
<dbReference type="Pfam" id="PF06985">
    <property type="entry name" value="HET"/>
    <property type="match status" value="1"/>
</dbReference>
<sequence>MLDERDSPEFTSKHALQLPTTLCAKCQPSFTPWPQPESGPRNFRWYDTVADVHNSAASGCGLCIQLLKNGRYEHPHHTAEENISNVGKFAIYSLGDGVKPEEGLLVLISMYWFEDPVKEEQMKKHVWAAKAFLIPGIQQAVLYDSIGETSSMHHTLELCKKWIQYCDASHTCRGTSTTTPEVLPTRLIEIDGDEPRLCADTSNIDTSTQYASLSHCWGLKKFLTLVKSNLSDFTRRISLKSLPKTFQEAIYIAKSLGFKYIWIDSLCIVQDDAEDWKHESVRMGSVYGRSGLNIAATAASDGQVGCWLPRDKDWRCQVLLGNDGPAPRLYECFPPEMLQPRNEQIPLMTRAWVVQERFLSPRTLHFTKDQAFWVCQSVTACEIWPEGIPRVQHYLECSLDLPKGSSWLSREGWPTIVEQYSSCNLTFGRDKLVAISAIAQLIQKKTPDGYVAGMWQSDLAAELCWSTSRGRRYMPSTAPSWSWASNSAPISYFNSPPYTFPVTKHYIEICSIDIEYSTPSNPFGEIISGTLEIRCEYLKECTVYAKEENSGIIIDDKRTLRGRTIIEGMGFDHWEEYAGVETFRAFWLPIAYLPEPGRHSGIVLQPTGVRKGEYRRIGSASVQRSGNSDLHFPSEPFLPREEYCARVDNTGGGKQDFYISIV</sequence>
<proteinExistence type="predicted"/>
<evidence type="ECO:0000259" key="1">
    <source>
        <dbReference type="Pfam" id="PF06985"/>
    </source>
</evidence>
<protein>
    <recommendedName>
        <fullName evidence="1">Heterokaryon incompatibility domain-containing protein</fullName>
    </recommendedName>
</protein>
<dbReference type="InterPro" id="IPR010730">
    <property type="entry name" value="HET"/>
</dbReference>
<evidence type="ECO:0000313" key="3">
    <source>
        <dbReference type="Proteomes" id="UP001187734"/>
    </source>
</evidence>
<dbReference type="PANTHER" id="PTHR33112:SF10">
    <property type="entry name" value="TOL"/>
    <property type="match status" value="1"/>
</dbReference>
<dbReference type="PANTHER" id="PTHR33112">
    <property type="entry name" value="DOMAIN PROTEIN, PUTATIVE-RELATED"/>
    <property type="match status" value="1"/>
</dbReference>
<dbReference type="Proteomes" id="UP001187734">
    <property type="component" value="Unassembled WGS sequence"/>
</dbReference>
<gene>
    <name evidence="2" type="ORF">FTOL_10491</name>
</gene>